<dbReference type="InterPro" id="IPR002104">
    <property type="entry name" value="Integrase_catalytic"/>
</dbReference>
<dbReference type="Pfam" id="PF00589">
    <property type="entry name" value="Phage_integrase"/>
    <property type="match status" value="1"/>
</dbReference>
<dbReference type="Proteomes" id="UP000002194">
    <property type="component" value="Chromosome"/>
</dbReference>
<dbReference type="PANTHER" id="PTHR30349:SF64">
    <property type="entry name" value="PROPHAGE INTEGRASE INTD-RELATED"/>
    <property type="match status" value="1"/>
</dbReference>
<dbReference type="GO" id="GO:0015074">
    <property type="term" value="P:DNA integration"/>
    <property type="evidence" value="ECO:0007669"/>
    <property type="project" value="InterPro"/>
</dbReference>
<dbReference type="HOGENOM" id="CLU_027562_17_7_7"/>
<keyword evidence="3" id="KW-0233">DNA recombination</keyword>
<keyword evidence="2" id="KW-0238">DNA-binding</keyword>
<dbReference type="CDD" id="cd00796">
    <property type="entry name" value="INT_Rci_Hp1_C"/>
    <property type="match status" value="1"/>
</dbReference>
<accession>Q72FH7</accession>
<dbReference type="PANTHER" id="PTHR30349">
    <property type="entry name" value="PHAGE INTEGRASE-RELATED"/>
    <property type="match status" value="1"/>
</dbReference>
<sequence>MANNSRHIKTKHKGVFYRESVSRTLRGKPDRCYSIWYQDAQGKGHWKRIGWASEGVTPESALLERMEICRDVGRGLPIADAESFTVGDAVEHYMRMAKAEKKTSADKARAHYDKHLGPLLHALPLVAVTSTMLTEITGRLLDHLSEQSVVHLVAFARRAVYRAIRDQRYRGANPFSSRRESAYRMPAVDSARERFFTPEEATTLLATLQRSSRPLYAMSLLSLRTGLRVTEIFGLTGQSLSPATGFINFTDKQHKRARVHADGDIFEMLAEFVGAPGELLFPTADGRRQRRVSSTFSRTVERLGLNAGITDDRQRITFHTWRHTFASWLAQSGQVTLQELMGLMRHKTLSMTLRYAHLIPSQQREKLSIVGQALANASNN</sequence>
<dbReference type="InterPro" id="IPR013762">
    <property type="entry name" value="Integrase-like_cat_sf"/>
</dbReference>
<dbReference type="KEGG" id="dvu:DVU_0236"/>
<dbReference type="Gene3D" id="1.10.150.130">
    <property type="match status" value="1"/>
</dbReference>
<dbReference type="PROSITE" id="PS51898">
    <property type="entry name" value="TYR_RECOMBINASE"/>
    <property type="match status" value="1"/>
</dbReference>
<dbReference type="SMR" id="Q72FH7"/>
<dbReference type="GO" id="GO:0006310">
    <property type="term" value="P:DNA recombination"/>
    <property type="evidence" value="ECO:0007669"/>
    <property type="project" value="UniProtKB-KW"/>
</dbReference>
<dbReference type="InterPro" id="IPR050090">
    <property type="entry name" value="Tyrosine_recombinase_XerCD"/>
</dbReference>
<reference evidence="5 6" key="1">
    <citation type="journal article" date="2004" name="Nat. Biotechnol.">
        <title>The genome sequence of the anaerobic, sulfate-reducing bacterium Desulfovibrio vulgaris Hildenborough.</title>
        <authorList>
            <person name="Heidelberg J.F."/>
            <person name="Seshadri R."/>
            <person name="Haveman S.A."/>
            <person name="Hemme C.L."/>
            <person name="Paulsen I.T."/>
            <person name="Kolonay J.F."/>
            <person name="Eisen J.A."/>
            <person name="Ward N."/>
            <person name="Methe B."/>
            <person name="Brinkac L.M."/>
            <person name="Daugherty S.C."/>
            <person name="Deboy R.T."/>
            <person name="Dodson R.J."/>
            <person name="Durkin A.S."/>
            <person name="Madupu R."/>
            <person name="Nelson W.C."/>
            <person name="Sullivan S.A."/>
            <person name="Fouts D."/>
            <person name="Haft D.H."/>
            <person name="Selengut J."/>
            <person name="Peterson J.D."/>
            <person name="Davidsen T.M."/>
            <person name="Zafar N."/>
            <person name="Zhou L."/>
            <person name="Radune D."/>
            <person name="Dimitrov G."/>
            <person name="Hance M."/>
            <person name="Tran K."/>
            <person name="Khouri H."/>
            <person name="Gill J."/>
            <person name="Utterback T.R."/>
            <person name="Feldblyum T.V."/>
            <person name="Wall J.D."/>
            <person name="Voordouw G."/>
            <person name="Fraser C.M."/>
        </authorList>
    </citation>
    <scope>NUCLEOTIDE SEQUENCE [LARGE SCALE GENOMIC DNA]</scope>
    <source>
        <strain evidence="6">ATCC 29579 / DSM 644 / NCIMB 8303 / VKM B-1760 / Hildenborough</strain>
    </source>
</reference>
<comment type="similarity">
    <text evidence="1">Belongs to the 'phage' integrase family.</text>
</comment>
<protein>
    <submittedName>
        <fullName evidence="5">Site-specific recombinase, phage integrase family</fullName>
    </submittedName>
</protein>
<dbReference type="PhylomeDB" id="Q72FH7"/>
<evidence type="ECO:0000313" key="6">
    <source>
        <dbReference type="Proteomes" id="UP000002194"/>
    </source>
</evidence>
<name>Q72FH7_NITV2</name>
<dbReference type="PaxDb" id="882-DVU_0236"/>
<evidence type="ECO:0000259" key="4">
    <source>
        <dbReference type="PROSITE" id="PS51898"/>
    </source>
</evidence>
<dbReference type="OrthoDB" id="9789256at2"/>
<evidence type="ECO:0000256" key="1">
    <source>
        <dbReference type="ARBA" id="ARBA00008857"/>
    </source>
</evidence>
<evidence type="ECO:0000313" key="5">
    <source>
        <dbReference type="EMBL" id="AAS94720.1"/>
    </source>
</evidence>
<dbReference type="EnsemblBacteria" id="AAS94720">
    <property type="protein sequence ID" value="AAS94720"/>
    <property type="gene ID" value="DVU_0236"/>
</dbReference>
<dbReference type="InterPro" id="IPR010998">
    <property type="entry name" value="Integrase_recombinase_N"/>
</dbReference>
<dbReference type="EMBL" id="AE017285">
    <property type="protein sequence ID" value="AAS94720.1"/>
    <property type="molecule type" value="Genomic_DNA"/>
</dbReference>
<gene>
    <name evidence="5" type="ordered locus">DVU_0236</name>
</gene>
<dbReference type="RefSeq" id="WP_010937546.1">
    <property type="nucleotide sequence ID" value="NC_002937.3"/>
</dbReference>
<dbReference type="SUPFAM" id="SSF56349">
    <property type="entry name" value="DNA breaking-rejoining enzymes"/>
    <property type="match status" value="1"/>
</dbReference>
<keyword evidence="6" id="KW-1185">Reference proteome</keyword>
<dbReference type="GO" id="GO:0003677">
    <property type="term" value="F:DNA binding"/>
    <property type="evidence" value="ECO:0007669"/>
    <property type="project" value="UniProtKB-KW"/>
</dbReference>
<organism evidence="5 6">
    <name type="scientific">Nitratidesulfovibrio vulgaris (strain ATCC 29579 / DSM 644 / CCUG 34227 / NCIMB 8303 / VKM B-1760 / Hildenborough)</name>
    <name type="common">Desulfovibrio vulgaris</name>
    <dbReference type="NCBI Taxonomy" id="882"/>
    <lineage>
        <taxon>Bacteria</taxon>
        <taxon>Pseudomonadati</taxon>
        <taxon>Thermodesulfobacteriota</taxon>
        <taxon>Desulfovibrionia</taxon>
        <taxon>Desulfovibrionales</taxon>
        <taxon>Desulfovibrionaceae</taxon>
        <taxon>Nitratidesulfovibrio</taxon>
    </lineage>
</organism>
<dbReference type="eggNOG" id="COG0582">
    <property type="taxonomic scope" value="Bacteria"/>
</dbReference>
<dbReference type="STRING" id="882.DVU_0236"/>
<dbReference type="Gene3D" id="1.10.443.10">
    <property type="entry name" value="Intergrase catalytic core"/>
    <property type="match status" value="1"/>
</dbReference>
<evidence type="ECO:0000256" key="3">
    <source>
        <dbReference type="ARBA" id="ARBA00023172"/>
    </source>
</evidence>
<feature type="domain" description="Tyr recombinase" evidence="4">
    <location>
        <begin position="191"/>
        <end position="368"/>
    </location>
</feature>
<proteinExistence type="inferred from homology"/>
<evidence type="ECO:0000256" key="2">
    <source>
        <dbReference type="ARBA" id="ARBA00023125"/>
    </source>
</evidence>
<dbReference type="AlphaFoldDB" id="Q72FH7"/>
<dbReference type="InterPro" id="IPR011010">
    <property type="entry name" value="DNA_brk_join_enz"/>
</dbReference>